<dbReference type="AlphaFoldDB" id="A0A0C1YY38"/>
<dbReference type="PATRIC" id="fig|1229493.5.peg.6016"/>
<protein>
    <submittedName>
        <fullName evidence="1">Uncharacterized protein</fullName>
    </submittedName>
</protein>
<dbReference type="RefSeq" id="WP_020198176.1">
    <property type="nucleotide sequence ID" value="NZ_BAOH01000289.1"/>
</dbReference>
<organism evidence="1 2">
    <name type="scientific">Vibrio owensii CAIM 1854 = LMG 25443</name>
    <dbReference type="NCBI Taxonomy" id="1229493"/>
    <lineage>
        <taxon>Bacteria</taxon>
        <taxon>Pseudomonadati</taxon>
        <taxon>Pseudomonadota</taxon>
        <taxon>Gammaproteobacteria</taxon>
        <taxon>Vibrionales</taxon>
        <taxon>Vibrionaceae</taxon>
        <taxon>Vibrio</taxon>
    </lineage>
</organism>
<accession>A0A0C1YY38</accession>
<reference evidence="1 2" key="1">
    <citation type="submission" date="2014-07" db="EMBL/GenBank/DDBJ databases">
        <title>Unique and conserved regions in Vibrio harveyi and related species in comparison with the shrimp pathogen Vibrio harveyi CAIM 1792.</title>
        <authorList>
            <person name="Espinoza-Valles I."/>
            <person name="Vora G."/>
            <person name="Leekitcharoenphon P."/>
            <person name="Ussery D."/>
            <person name="Hoj L."/>
            <person name="Gomez-Gil B."/>
        </authorList>
    </citation>
    <scope>NUCLEOTIDE SEQUENCE [LARGE SCALE GENOMIC DNA]</scope>
    <source>
        <strain evidence="2">CAIM 1854 / LMG 25443</strain>
    </source>
</reference>
<dbReference type="Proteomes" id="UP000031586">
    <property type="component" value="Unassembled WGS sequence"/>
</dbReference>
<name>A0A0C1YY38_9VIBR</name>
<dbReference type="EMBL" id="JPRD01000083">
    <property type="protein sequence ID" value="KIF45446.1"/>
    <property type="molecule type" value="Genomic_DNA"/>
</dbReference>
<evidence type="ECO:0000313" key="1">
    <source>
        <dbReference type="EMBL" id="KIF45446.1"/>
    </source>
</evidence>
<sequence>MNIHTLGQLFETILSNLDFLISVKLKPEISYIGRLTVKPMECQIIGLNFEKEHHLISLTLSKFVPVAPLGVVPINSELEGDNVIFELKYCMLNNTLIQISDLTENNNYIDEVQILSSAKIT</sequence>
<gene>
    <name evidence="1" type="ORF">H735_29690</name>
</gene>
<proteinExistence type="predicted"/>
<evidence type="ECO:0000313" key="2">
    <source>
        <dbReference type="Proteomes" id="UP000031586"/>
    </source>
</evidence>
<comment type="caution">
    <text evidence="1">The sequence shown here is derived from an EMBL/GenBank/DDBJ whole genome shotgun (WGS) entry which is preliminary data.</text>
</comment>